<dbReference type="Proteomes" id="UP000233556">
    <property type="component" value="Unassembled WGS sequence"/>
</dbReference>
<evidence type="ECO:0000256" key="1">
    <source>
        <dbReference type="SAM" id="MobiDB-lite"/>
    </source>
</evidence>
<dbReference type="InterPro" id="IPR051870">
    <property type="entry name" value="Elongin-A_domain"/>
</dbReference>
<feature type="region of interest" description="Disordered" evidence="1">
    <location>
        <begin position="49"/>
        <end position="98"/>
    </location>
</feature>
<dbReference type="EMBL" id="KZ520983">
    <property type="protein sequence ID" value="PKU28349.1"/>
    <property type="molecule type" value="Genomic_DNA"/>
</dbReference>
<proteinExistence type="predicted"/>
<feature type="compositionally biased region" description="Low complexity" evidence="1">
    <location>
        <begin position="1"/>
        <end position="10"/>
    </location>
</feature>
<gene>
    <name evidence="2" type="ORF">llap_21347</name>
</gene>
<feature type="region of interest" description="Disordered" evidence="1">
    <location>
        <begin position="148"/>
        <end position="209"/>
    </location>
</feature>
<dbReference type="PANTHER" id="PTHR15141:SF75">
    <property type="entry name" value="ELONGIN-A"/>
    <property type="match status" value="1"/>
</dbReference>
<keyword evidence="3" id="KW-1185">Reference proteome</keyword>
<feature type="region of interest" description="Disordered" evidence="1">
    <location>
        <begin position="1"/>
        <end position="29"/>
    </location>
</feature>
<accession>A0A2I0T3H1</accession>
<reference evidence="3" key="1">
    <citation type="submission" date="2017-11" db="EMBL/GenBank/DDBJ databases">
        <authorList>
            <person name="Lima N.C."/>
            <person name="Parody-Merino A.M."/>
            <person name="Battley P.F."/>
            <person name="Fidler A.E."/>
            <person name="Prosdocimi F."/>
        </authorList>
    </citation>
    <scope>NUCLEOTIDE SEQUENCE [LARGE SCALE GENOMIC DNA]</scope>
</reference>
<dbReference type="AlphaFoldDB" id="A0A2I0T3H1"/>
<evidence type="ECO:0000313" key="3">
    <source>
        <dbReference type="Proteomes" id="UP000233556"/>
    </source>
</evidence>
<reference evidence="3" key="2">
    <citation type="submission" date="2017-12" db="EMBL/GenBank/DDBJ databases">
        <title>Genome sequence of the Bar-tailed Godwit (Limosa lapponica baueri).</title>
        <authorList>
            <person name="Lima N.C.B."/>
            <person name="Parody-Merino A.M."/>
            <person name="Battley P.F."/>
            <person name="Fidler A.E."/>
            <person name="Prosdocimi F."/>
        </authorList>
    </citation>
    <scope>NUCLEOTIDE SEQUENCE [LARGE SCALE GENOMIC DNA]</scope>
</reference>
<feature type="compositionally biased region" description="Polar residues" evidence="1">
    <location>
        <begin position="60"/>
        <end position="98"/>
    </location>
</feature>
<sequence>MMGFSSIINNEGEEEEESEAPTLSFEAPQPKRILLDLDITLPDIPLPPIQASCGPLPAPESQTCSQNIRRAASSPDQHSQEGCTDHQPNPNTSVLPEGTQQLCPSLWLRDFRSEEPEEFQSWREMYLYHQEAREREQVTAAQTIASAPAHNAQANNTLPLESPPRAPQEGHWRQENLGTGGALLPENTNINPVPYTSWESPTSTPSQAPEVREELQYYVPGSFRVWDVSFRAKFSWFPILRKPAVKRMVTSCVFLIFGVPGLGHRRQLTETETRA</sequence>
<organism evidence="2 3">
    <name type="scientific">Limosa lapponica baueri</name>
    <dbReference type="NCBI Taxonomy" id="1758121"/>
    <lineage>
        <taxon>Eukaryota</taxon>
        <taxon>Metazoa</taxon>
        <taxon>Chordata</taxon>
        <taxon>Craniata</taxon>
        <taxon>Vertebrata</taxon>
        <taxon>Euteleostomi</taxon>
        <taxon>Archelosauria</taxon>
        <taxon>Archosauria</taxon>
        <taxon>Dinosauria</taxon>
        <taxon>Saurischia</taxon>
        <taxon>Theropoda</taxon>
        <taxon>Coelurosauria</taxon>
        <taxon>Aves</taxon>
        <taxon>Neognathae</taxon>
        <taxon>Neoaves</taxon>
        <taxon>Charadriiformes</taxon>
        <taxon>Scolopacidae</taxon>
        <taxon>Limosa</taxon>
    </lineage>
</organism>
<dbReference type="OrthoDB" id="21513at2759"/>
<protein>
    <submittedName>
        <fullName evidence="2">Uncharacterized protein</fullName>
    </submittedName>
</protein>
<evidence type="ECO:0000313" key="2">
    <source>
        <dbReference type="EMBL" id="PKU28349.1"/>
    </source>
</evidence>
<dbReference type="PANTHER" id="PTHR15141">
    <property type="entry name" value="TRANSCRIPTION ELONGATION FACTOR B POLYPEPTIDE 3"/>
    <property type="match status" value="1"/>
</dbReference>
<feature type="compositionally biased region" description="Polar residues" evidence="1">
    <location>
        <begin position="197"/>
        <end position="207"/>
    </location>
</feature>
<dbReference type="Gene3D" id="6.10.250.3180">
    <property type="match status" value="1"/>
</dbReference>
<name>A0A2I0T3H1_LIMLA</name>